<dbReference type="EMBL" id="JAAIUW010000001">
    <property type="protein sequence ID" value="KAF7844208.1"/>
    <property type="molecule type" value="Genomic_DNA"/>
</dbReference>
<name>A0A834XFA2_9FABA</name>
<gene>
    <name evidence="1" type="ORF">G2W53_001113</name>
</gene>
<accession>A0A834XFA2</accession>
<protein>
    <submittedName>
        <fullName evidence="1">Uncharacterized protein</fullName>
    </submittedName>
</protein>
<dbReference type="AlphaFoldDB" id="A0A834XFA2"/>
<evidence type="ECO:0000313" key="2">
    <source>
        <dbReference type="Proteomes" id="UP000634136"/>
    </source>
</evidence>
<reference evidence="1" key="1">
    <citation type="submission" date="2020-09" db="EMBL/GenBank/DDBJ databases">
        <title>Genome-Enabled Discovery of Anthraquinone Biosynthesis in Senna tora.</title>
        <authorList>
            <person name="Kang S.-H."/>
            <person name="Pandey R.P."/>
            <person name="Lee C.-M."/>
            <person name="Sim J.-S."/>
            <person name="Jeong J.-T."/>
            <person name="Choi B.-S."/>
            <person name="Jung M."/>
            <person name="Ginzburg D."/>
            <person name="Zhao K."/>
            <person name="Won S.Y."/>
            <person name="Oh T.-J."/>
            <person name="Yu Y."/>
            <person name="Kim N.-H."/>
            <person name="Lee O.R."/>
            <person name="Lee T.-H."/>
            <person name="Bashyal P."/>
            <person name="Kim T.-S."/>
            <person name="Lee W.-H."/>
            <person name="Kawkins C."/>
            <person name="Kim C.-K."/>
            <person name="Kim J.S."/>
            <person name="Ahn B.O."/>
            <person name="Rhee S.Y."/>
            <person name="Sohng J.K."/>
        </authorList>
    </citation>
    <scope>NUCLEOTIDE SEQUENCE</scope>
    <source>
        <tissue evidence="1">Leaf</tissue>
    </source>
</reference>
<dbReference type="Proteomes" id="UP000634136">
    <property type="component" value="Unassembled WGS sequence"/>
</dbReference>
<keyword evidence="2" id="KW-1185">Reference proteome</keyword>
<comment type="caution">
    <text evidence="1">The sequence shown here is derived from an EMBL/GenBank/DDBJ whole genome shotgun (WGS) entry which is preliminary data.</text>
</comment>
<organism evidence="1 2">
    <name type="scientific">Senna tora</name>
    <dbReference type="NCBI Taxonomy" id="362788"/>
    <lineage>
        <taxon>Eukaryota</taxon>
        <taxon>Viridiplantae</taxon>
        <taxon>Streptophyta</taxon>
        <taxon>Embryophyta</taxon>
        <taxon>Tracheophyta</taxon>
        <taxon>Spermatophyta</taxon>
        <taxon>Magnoliopsida</taxon>
        <taxon>eudicotyledons</taxon>
        <taxon>Gunneridae</taxon>
        <taxon>Pentapetalae</taxon>
        <taxon>rosids</taxon>
        <taxon>fabids</taxon>
        <taxon>Fabales</taxon>
        <taxon>Fabaceae</taxon>
        <taxon>Caesalpinioideae</taxon>
        <taxon>Cassia clade</taxon>
        <taxon>Senna</taxon>
    </lineage>
</organism>
<proteinExistence type="predicted"/>
<evidence type="ECO:0000313" key="1">
    <source>
        <dbReference type="EMBL" id="KAF7844208.1"/>
    </source>
</evidence>
<sequence length="89" mass="10110">MTAKSLFWPQLHARNRSNFHLIIFIFDPHRVSTNPSKRRPTLVGITVNRSTAVVRGVFVGERFSGSCSSSSFPHLYDKQHSSMVLPLRV</sequence>